<organism evidence="2 3">
    <name type="scientific">Nitrogeniibacter mangrovi</name>
    <dbReference type="NCBI Taxonomy" id="2016596"/>
    <lineage>
        <taxon>Bacteria</taxon>
        <taxon>Pseudomonadati</taxon>
        <taxon>Pseudomonadota</taxon>
        <taxon>Betaproteobacteria</taxon>
        <taxon>Rhodocyclales</taxon>
        <taxon>Zoogloeaceae</taxon>
        <taxon>Nitrogeniibacter</taxon>
    </lineage>
</organism>
<dbReference type="EMBL" id="CP048836">
    <property type="protein sequence ID" value="QID18098.1"/>
    <property type="molecule type" value="Genomic_DNA"/>
</dbReference>
<dbReference type="AlphaFoldDB" id="A0A6C1B5X0"/>
<proteinExistence type="predicted"/>
<name>A0A6C1B5X0_9RHOO</name>
<dbReference type="InterPro" id="IPR042268">
    <property type="entry name" value="BamC_C"/>
</dbReference>
<dbReference type="Pfam" id="PF06804">
    <property type="entry name" value="Lipoprotein_18"/>
    <property type="match status" value="1"/>
</dbReference>
<dbReference type="InterPro" id="IPR010653">
    <property type="entry name" value="NlpB/DapX"/>
</dbReference>
<sequence>MVRHPFASLFACALSLTIAGCGVLETKKIDYKSAGTAPTLEVPPDLTAPAQSDRYALPETGGRGSATLSTYNAERQIKPADGKSTEVIPETKNIHVERAGDERWLVIKGMNADELWPKLRNFWIELGFVLNVDSPTIGVMETDWAEDRAKLPQDFIRKTIGKVLDGLYSVPERDKFRTRVEEGDKPGTLDVFISHRGMAEVYTNEAEDSTVWQPRPVDPGLEAEMLRRMMVYLGADEAYAKAQVATEARPERASIEKQDGVTVLHVDDPYARAWRRVGLALDRIGFTVEDRNRAEGVYFVRYIDPQADNESKREKSWLSKLAFWRSSDDDKVAKAGSEYRIQVTDAGDAGARVRVLTREGGADTSETSAKIIALLHDQLK</sequence>
<evidence type="ECO:0000313" key="3">
    <source>
        <dbReference type="Proteomes" id="UP000501991"/>
    </source>
</evidence>
<dbReference type="RefSeq" id="WP_173765425.1">
    <property type="nucleotide sequence ID" value="NZ_CP048836.1"/>
</dbReference>
<reference evidence="2 3" key="1">
    <citation type="submission" date="2020-02" db="EMBL/GenBank/DDBJ databases">
        <title>Nitrogenibacter mangrovi gen. nov., sp. nov. isolated from mangrove sediment, a denitrifying betaproteobacterium.</title>
        <authorList>
            <person name="Liao H."/>
            <person name="Tian Y."/>
        </authorList>
    </citation>
    <scope>NUCLEOTIDE SEQUENCE [LARGE SCALE GENOMIC DNA]</scope>
    <source>
        <strain evidence="2 3">M9-3-2</strain>
    </source>
</reference>
<evidence type="ECO:0000256" key="1">
    <source>
        <dbReference type="SAM" id="MobiDB-lite"/>
    </source>
</evidence>
<dbReference type="PROSITE" id="PS51257">
    <property type="entry name" value="PROKAR_LIPOPROTEIN"/>
    <property type="match status" value="1"/>
</dbReference>
<protein>
    <submittedName>
        <fullName evidence="2">Outer membrane protein assembly factor BamC</fullName>
    </submittedName>
</protein>
<accession>A0A6C1B5X0</accession>
<dbReference type="KEGG" id="azq:G3580_10885"/>
<dbReference type="Gene3D" id="3.30.310.170">
    <property type="entry name" value="Outer membrane protein assembly factor BamC"/>
    <property type="match status" value="1"/>
</dbReference>
<evidence type="ECO:0000313" key="2">
    <source>
        <dbReference type="EMBL" id="QID18098.1"/>
    </source>
</evidence>
<feature type="region of interest" description="Disordered" evidence="1">
    <location>
        <begin position="42"/>
        <end position="69"/>
    </location>
</feature>
<keyword evidence="3" id="KW-1185">Reference proteome</keyword>
<gene>
    <name evidence="2" type="primary">bamC</name>
    <name evidence="2" type="ORF">G3580_10885</name>
</gene>
<dbReference type="Proteomes" id="UP000501991">
    <property type="component" value="Chromosome"/>
</dbReference>